<keyword evidence="2 4" id="KW-0442">Lipid degradation</keyword>
<comment type="caution">
    <text evidence="7">The sequence shown here is derived from an EMBL/GenBank/DDBJ whole genome shotgun (WGS) entry which is preliminary data.</text>
</comment>
<feature type="domain" description="PNPLA" evidence="6">
    <location>
        <begin position="212"/>
        <end position="410"/>
    </location>
</feature>
<feature type="short sequence motif" description="GXSXG" evidence="4">
    <location>
        <begin position="243"/>
        <end position="247"/>
    </location>
</feature>
<comment type="caution">
    <text evidence="4">Lacks conserved residue(s) required for the propagation of feature annotation.</text>
</comment>
<dbReference type="InterPro" id="IPR002641">
    <property type="entry name" value="PNPLA_dom"/>
</dbReference>
<dbReference type="AlphaFoldDB" id="A0A9N9C3N1"/>
<evidence type="ECO:0000256" key="1">
    <source>
        <dbReference type="ARBA" id="ARBA00022801"/>
    </source>
</evidence>
<dbReference type="PANTHER" id="PTHR14226:SF10">
    <property type="entry name" value="TRIACYLGLYCEROL LIPASE 4-RELATED"/>
    <property type="match status" value="1"/>
</dbReference>
<feature type="active site" description="Proton acceptor" evidence="4">
    <location>
        <position position="397"/>
    </location>
</feature>
<sequence>MVPQNKQSFDIEETEEYISSENQDNENFINEEQENTRSSSVSSLVSGVKSVAFDVASYWAKRLYDTVRRDPQSHFKHILETANNYEQWAEAANALDHLQGKDEWKHNAISPDYDYDLLQKRLTQLTRARKTGQLSQMIFLLRTSLARNLGDMGQPKLYAYTNIGTKKLIEAYINEVIKQMNIICDTESEEISTKDKLEFFTNTRQSFGRTALLLSGGATFGLTHVGVIKSLHECKLLPRIISGASSGSIIASLLCTKTDEEIPMTLKALKSGEFDLEVFEKSLEPDTWLIRLKRFLTQGVLFDVDILRECMRRNIPDMTFQEAYNRTRRILNITVSSSTVYEMPRLLNYLTAPNVLIWSAVAASCSVPFIYSSAPLMAKDKSGNAIPWNPSGHRWIDGSVENDLPMNKLSELFNVNHFIVCQVNPHVVPFMQKNLIPSPISRLAGWFLFLAISELQHRMNQ</sequence>
<dbReference type="SUPFAM" id="SSF52151">
    <property type="entry name" value="FabD/lysophospholipase-like"/>
    <property type="match status" value="1"/>
</dbReference>
<evidence type="ECO:0000313" key="8">
    <source>
        <dbReference type="Proteomes" id="UP000789375"/>
    </source>
</evidence>
<organism evidence="7 8">
    <name type="scientific">Funneliformis mosseae</name>
    <name type="common">Endomycorrhizal fungus</name>
    <name type="synonym">Glomus mosseae</name>
    <dbReference type="NCBI Taxonomy" id="27381"/>
    <lineage>
        <taxon>Eukaryota</taxon>
        <taxon>Fungi</taxon>
        <taxon>Fungi incertae sedis</taxon>
        <taxon>Mucoromycota</taxon>
        <taxon>Glomeromycotina</taxon>
        <taxon>Glomeromycetes</taxon>
        <taxon>Glomerales</taxon>
        <taxon>Glomeraceae</taxon>
        <taxon>Funneliformis</taxon>
    </lineage>
</organism>
<dbReference type="InterPro" id="IPR021771">
    <property type="entry name" value="Triacylglycerol_lipase_N"/>
</dbReference>
<keyword evidence="3 4" id="KW-0443">Lipid metabolism</keyword>
<protein>
    <submittedName>
        <fullName evidence="7">2158_t:CDS:1</fullName>
    </submittedName>
</protein>
<dbReference type="InterPro" id="IPR050301">
    <property type="entry name" value="NTE"/>
</dbReference>
<dbReference type="Gene3D" id="3.40.1090.10">
    <property type="entry name" value="Cytosolic phospholipase A2 catalytic domain"/>
    <property type="match status" value="2"/>
</dbReference>
<evidence type="ECO:0000256" key="4">
    <source>
        <dbReference type="PROSITE-ProRule" id="PRU01161"/>
    </source>
</evidence>
<name>A0A9N9C3N1_FUNMO</name>
<reference evidence="7" key="1">
    <citation type="submission" date="2021-06" db="EMBL/GenBank/DDBJ databases">
        <authorList>
            <person name="Kallberg Y."/>
            <person name="Tangrot J."/>
            <person name="Rosling A."/>
        </authorList>
    </citation>
    <scope>NUCLEOTIDE SEQUENCE</scope>
    <source>
        <strain evidence="7">87-6 pot B 2015</strain>
    </source>
</reference>
<dbReference type="PROSITE" id="PS51635">
    <property type="entry name" value="PNPLA"/>
    <property type="match status" value="1"/>
</dbReference>
<proteinExistence type="predicted"/>
<dbReference type="Pfam" id="PF01734">
    <property type="entry name" value="Patatin"/>
    <property type="match status" value="1"/>
</dbReference>
<dbReference type="EMBL" id="CAJVPP010002160">
    <property type="protein sequence ID" value="CAG8589633.1"/>
    <property type="molecule type" value="Genomic_DNA"/>
</dbReference>
<dbReference type="Proteomes" id="UP000789375">
    <property type="component" value="Unassembled WGS sequence"/>
</dbReference>
<evidence type="ECO:0000256" key="3">
    <source>
        <dbReference type="ARBA" id="ARBA00023098"/>
    </source>
</evidence>
<dbReference type="GO" id="GO:0016042">
    <property type="term" value="P:lipid catabolic process"/>
    <property type="evidence" value="ECO:0007669"/>
    <property type="project" value="UniProtKB-UniRule"/>
</dbReference>
<gene>
    <name evidence="7" type="ORF">FMOSSE_LOCUS8370</name>
</gene>
<feature type="region of interest" description="Disordered" evidence="5">
    <location>
        <begin position="1"/>
        <end position="25"/>
    </location>
</feature>
<dbReference type="GO" id="GO:0006641">
    <property type="term" value="P:triglyceride metabolic process"/>
    <property type="evidence" value="ECO:0007669"/>
    <property type="project" value="UniProtKB-ARBA"/>
</dbReference>
<feature type="non-terminal residue" evidence="7">
    <location>
        <position position="1"/>
    </location>
</feature>
<evidence type="ECO:0000256" key="2">
    <source>
        <dbReference type="ARBA" id="ARBA00022963"/>
    </source>
</evidence>
<keyword evidence="8" id="KW-1185">Reference proteome</keyword>
<feature type="active site" description="Nucleophile" evidence="4">
    <location>
        <position position="245"/>
    </location>
</feature>
<dbReference type="InterPro" id="IPR016035">
    <property type="entry name" value="Acyl_Trfase/lysoPLipase"/>
</dbReference>
<evidence type="ECO:0000313" key="7">
    <source>
        <dbReference type="EMBL" id="CAG8589633.1"/>
    </source>
</evidence>
<accession>A0A9N9C3N1</accession>
<dbReference type="PANTHER" id="PTHR14226">
    <property type="entry name" value="NEUROPATHY TARGET ESTERASE/SWISS CHEESE D.MELANOGASTER"/>
    <property type="match status" value="1"/>
</dbReference>
<keyword evidence="1 4" id="KW-0378">Hydrolase</keyword>
<dbReference type="GO" id="GO:0004806">
    <property type="term" value="F:triacylglycerol lipase activity"/>
    <property type="evidence" value="ECO:0007669"/>
    <property type="project" value="InterPro"/>
</dbReference>
<evidence type="ECO:0000259" key="6">
    <source>
        <dbReference type="PROSITE" id="PS51635"/>
    </source>
</evidence>
<dbReference type="Pfam" id="PF11815">
    <property type="entry name" value="DUF3336"/>
    <property type="match status" value="1"/>
</dbReference>
<evidence type="ECO:0000256" key="5">
    <source>
        <dbReference type="SAM" id="MobiDB-lite"/>
    </source>
</evidence>